<evidence type="ECO:0000313" key="2">
    <source>
        <dbReference type="EMBL" id="GAA5074466.1"/>
    </source>
</evidence>
<dbReference type="RefSeq" id="WP_345671399.1">
    <property type="nucleotide sequence ID" value="NZ_BAABKC010000111.1"/>
</dbReference>
<proteinExistence type="predicted"/>
<protein>
    <recommendedName>
        <fullName evidence="1">GPI inositol-deacylase PGAP1-like alpha/beta domain-containing protein</fullName>
    </recommendedName>
</protein>
<evidence type="ECO:0000313" key="3">
    <source>
        <dbReference type="Proteomes" id="UP001500124"/>
    </source>
</evidence>
<dbReference type="InterPro" id="IPR029058">
    <property type="entry name" value="AB_hydrolase_fold"/>
</dbReference>
<sequence length="308" mass="32629">MAHVVVVHGVGQEYLGRSSLHGPVAAALADGVEAAERAGALPPGSVPDVEDIDVAFYGDVFRTPGAKGGRTGPRSAAEVTDPYEVDLLLAWAAAAGGPQEQYGTKAPTPRTLQRAMNALLRSPFLPGPVAERFLLGVLRQVRRYFGEDVVRERAMEAVAARVGPDTTVLVGHSLGSVVAYEALCAHSEWPVRTLVTLGSPLGMPSLVFDRLRPAPRCGRGRWPGSLVHWTNLADRHDVVASVKQLADLFPPVAAPAGNTPDAAETPPEAQARVLRDVQVDNGWRVHDLLRHLTARETGAAIGEGLQAG</sequence>
<keyword evidence="3" id="KW-1185">Reference proteome</keyword>
<comment type="caution">
    <text evidence="2">The sequence shown here is derived from an EMBL/GenBank/DDBJ whole genome shotgun (WGS) entry which is preliminary data.</text>
</comment>
<reference evidence="3" key="1">
    <citation type="journal article" date="2019" name="Int. J. Syst. Evol. Microbiol.">
        <title>The Global Catalogue of Microorganisms (GCM) 10K type strain sequencing project: providing services to taxonomists for standard genome sequencing and annotation.</title>
        <authorList>
            <consortium name="The Broad Institute Genomics Platform"/>
            <consortium name="The Broad Institute Genome Sequencing Center for Infectious Disease"/>
            <person name="Wu L."/>
            <person name="Ma J."/>
        </authorList>
    </citation>
    <scope>NUCLEOTIDE SEQUENCE [LARGE SCALE GENOMIC DNA]</scope>
    <source>
        <strain evidence="3">JCM 18410</strain>
    </source>
</reference>
<name>A0ABP9LFT0_9ACTN</name>
<dbReference type="Proteomes" id="UP001500124">
    <property type="component" value="Unassembled WGS sequence"/>
</dbReference>
<dbReference type="EMBL" id="BAABKC010000111">
    <property type="protein sequence ID" value="GAA5074466.1"/>
    <property type="molecule type" value="Genomic_DNA"/>
</dbReference>
<gene>
    <name evidence="2" type="ORF">GCM10023336_62600</name>
</gene>
<dbReference type="Pfam" id="PF07819">
    <property type="entry name" value="PGAP1"/>
    <property type="match status" value="1"/>
</dbReference>
<evidence type="ECO:0000259" key="1">
    <source>
        <dbReference type="Pfam" id="PF07819"/>
    </source>
</evidence>
<dbReference type="InterPro" id="IPR012908">
    <property type="entry name" value="PGAP1-ab_dom-like"/>
</dbReference>
<accession>A0ABP9LFT0</accession>
<dbReference type="SUPFAM" id="SSF53474">
    <property type="entry name" value="alpha/beta-Hydrolases"/>
    <property type="match status" value="1"/>
</dbReference>
<dbReference type="Gene3D" id="3.40.50.1820">
    <property type="entry name" value="alpha/beta hydrolase"/>
    <property type="match status" value="1"/>
</dbReference>
<organism evidence="2 3">
    <name type="scientific">Streptomyces similanensis</name>
    <dbReference type="NCBI Taxonomy" id="1274988"/>
    <lineage>
        <taxon>Bacteria</taxon>
        <taxon>Bacillati</taxon>
        <taxon>Actinomycetota</taxon>
        <taxon>Actinomycetes</taxon>
        <taxon>Kitasatosporales</taxon>
        <taxon>Streptomycetaceae</taxon>
        <taxon>Streptomyces</taxon>
    </lineage>
</organism>
<feature type="domain" description="GPI inositol-deacylase PGAP1-like alpha/beta" evidence="1">
    <location>
        <begin position="161"/>
        <end position="210"/>
    </location>
</feature>